<dbReference type="Proteomes" id="UP000183413">
    <property type="component" value="Unassembled WGS sequence"/>
</dbReference>
<name>A0A1I4W8U1_9ACTN</name>
<gene>
    <name evidence="1" type="ORF">SAMN04489713_101237</name>
</gene>
<dbReference type="InParanoid" id="A0A1I4W8U1"/>
<dbReference type="Pfam" id="PF13376">
    <property type="entry name" value="OmdA"/>
    <property type="match status" value="1"/>
</dbReference>
<dbReference type="eggNOG" id="COG4430">
    <property type="taxonomic scope" value="Bacteria"/>
</dbReference>
<dbReference type="SUPFAM" id="SSF141694">
    <property type="entry name" value="AF2212/PG0164-like"/>
    <property type="match status" value="1"/>
</dbReference>
<proteinExistence type="predicted"/>
<accession>A0A1I4W8U1</accession>
<dbReference type="EMBL" id="FOVH01000001">
    <property type="protein sequence ID" value="SFN10091.1"/>
    <property type="molecule type" value="Genomic_DNA"/>
</dbReference>
<dbReference type="RefSeq" id="WP_075019668.1">
    <property type="nucleotide sequence ID" value="NZ_FOVH01000001.1"/>
</dbReference>
<evidence type="ECO:0000313" key="2">
    <source>
        <dbReference type="Proteomes" id="UP000183413"/>
    </source>
</evidence>
<dbReference type="Gene3D" id="2.40.30.100">
    <property type="entry name" value="AF2212/PG0164-like"/>
    <property type="match status" value="1"/>
</dbReference>
<dbReference type="STRING" id="1993.SAMN04489713_101237"/>
<dbReference type="InterPro" id="IPR015018">
    <property type="entry name" value="DUF1905"/>
</dbReference>
<reference evidence="1 2" key="1">
    <citation type="submission" date="2016-10" db="EMBL/GenBank/DDBJ databases">
        <authorList>
            <person name="de Groot N.N."/>
        </authorList>
    </citation>
    <scope>NUCLEOTIDE SEQUENCE [LARGE SCALE GENOMIC DNA]</scope>
    <source>
        <strain evidence="1 2">DSM 43067</strain>
    </source>
</reference>
<dbReference type="InterPro" id="IPR037079">
    <property type="entry name" value="AF2212/PG0164-like_sf"/>
</dbReference>
<keyword evidence="2" id="KW-1185">Reference proteome</keyword>
<evidence type="ECO:0000313" key="1">
    <source>
        <dbReference type="EMBL" id="SFN10091.1"/>
    </source>
</evidence>
<dbReference type="Pfam" id="PF08922">
    <property type="entry name" value="DUF1905"/>
    <property type="match status" value="1"/>
</dbReference>
<organism evidence="1 2">
    <name type="scientific">Actinomadura madurae</name>
    <dbReference type="NCBI Taxonomy" id="1993"/>
    <lineage>
        <taxon>Bacteria</taxon>
        <taxon>Bacillati</taxon>
        <taxon>Actinomycetota</taxon>
        <taxon>Actinomycetes</taxon>
        <taxon>Streptosporangiales</taxon>
        <taxon>Thermomonosporaceae</taxon>
        <taxon>Actinomadura</taxon>
    </lineage>
</organism>
<protein>
    <recommendedName>
        <fullName evidence="3">Bacteriocin-protection, YdeI or OmpD-Associated</fullName>
    </recommendedName>
</protein>
<sequence>MRFRATLELGGKTATGLEVPGEVVEELGGGRRPAVTVTINGHTYRSTVTPRGGRYMLPVSADNRQAAGIAAGDAVDVDVALDTAPREVAVPDDLAEALAADGEARRFFEGLSYSKRQWFVLSVEGAKKPETRRRRVEQAVTMLREGRSR</sequence>
<dbReference type="AlphaFoldDB" id="A0A1I4W8U1"/>
<evidence type="ECO:0008006" key="3">
    <source>
        <dbReference type="Google" id="ProtNLM"/>
    </source>
</evidence>